<dbReference type="InterPro" id="IPR001650">
    <property type="entry name" value="Helicase_C-like"/>
</dbReference>
<keyword evidence="6" id="KW-0227">DNA damage</keyword>
<dbReference type="PANTHER" id="PTHR13710:SF105">
    <property type="entry name" value="ATP-DEPENDENT DNA HELICASE Q1"/>
    <property type="match status" value="1"/>
</dbReference>
<dbReference type="InterPro" id="IPR027417">
    <property type="entry name" value="P-loop_NTPase"/>
</dbReference>
<dbReference type="STRING" id="1513271.XM47_05780"/>
<feature type="domain" description="Rhodanese" evidence="17">
    <location>
        <begin position="216"/>
        <end position="275"/>
    </location>
</feature>
<dbReference type="SMART" id="SM00490">
    <property type="entry name" value="HELICc"/>
    <property type="match status" value="1"/>
</dbReference>
<dbReference type="Proteomes" id="UP000037600">
    <property type="component" value="Unassembled WGS sequence"/>
</dbReference>
<protein>
    <recommendedName>
        <fullName evidence="16">DNA helicase RecQ</fullName>
        <ecNumber evidence="16">5.6.2.4</ecNumber>
    </recommendedName>
</protein>
<dbReference type="GO" id="GO:0005737">
    <property type="term" value="C:cytoplasm"/>
    <property type="evidence" value="ECO:0007669"/>
    <property type="project" value="TreeGrafter"/>
</dbReference>
<keyword evidence="12" id="KW-0233">DNA recombination</keyword>
<evidence type="ECO:0000256" key="1">
    <source>
        <dbReference type="ARBA" id="ARBA00001946"/>
    </source>
</evidence>
<dbReference type="AlphaFoldDB" id="A0A0J8GT52"/>
<keyword evidence="13" id="KW-0234">DNA repair</keyword>
<comment type="catalytic activity">
    <reaction evidence="15">
        <text>Couples ATP hydrolysis with the unwinding of duplex DNA by translocating in the 3'-5' direction.</text>
        <dbReference type="EC" id="5.6.2.4"/>
    </reaction>
</comment>
<dbReference type="GO" id="GO:0030894">
    <property type="term" value="C:replisome"/>
    <property type="evidence" value="ECO:0007669"/>
    <property type="project" value="TreeGrafter"/>
</dbReference>
<evidence type="ECO:0000256" key="2">
    <source>
        <dbReference type="ARBA" id="ARBA00001947"/>
    </source>
</evidence>
<keyword evidence="11" id="KW-0238">DNA-binding</keyword>
<proteinExistence type="inferred from homology"/>
<feature type="domain" description="Helicase C-terminal" evidence="20">
    <location>
        <begin position="217"/>
        <end position="365"/>
    </location>
</feature>
<dbReference type="EMBL" id="LAZL01000007">
    <property type="protein sequence ID" value="KMT65965.1"/>
    <property type="molecule type" value="Genomic_DNA"/>
</dbReference>
<dbReference type="GO" id="GO:0009432">
    <property type="term" value="P:SOS response"/>
    <property type="evidence" value="ECO:0007669"/>
    <property type="project" value="UniProtKB-UniRule"/>
</dbReference>
<gene>
    <name evidence="21" type="ORF">XM47_05780</name>
</gene>
<dbReference type="GO" id="GO:0006260">
    <property type="term" value="P:DNA replication"/>
    <property type="evidence" value="ECO:0007669"/>
    <property type="project" value="InterPro"/>
</dbReference>
<dbReference type="FunFam" id="1.10.150.80:FF:000002">
    <property type="entry name" value="ATP-dependent DNA helicase RecQ"/>
    <property type="match status" value="1"/>
</dbReference>
<dbReference type="PATRIC" id="fig|1513271.3.peg.1183"/>
<accession>A0A0J8GT52</accession>
<dbReference type="InterPro" id="IPR044876">
    <property type="entry name" value="HRDC_dom_sf"/>
</dbReference>
<dbReference type="FunFam" id="3.40.50.300:FF:000296">
    <property type="entry name" value="ATP-dependent DNA helicase RecQ"/>
    <property type="match status" value="1"/>
</dbReference>
<comment type="similarity">
    <text evidence="3">Belongs to the helicase family. RecQ subfamily.</text>
</comment>
<dbReference type="Pfam" id="PF09382">
    <property type="entry name" value="RQC"/>
    <property type="match status" value="1"/>
</dbReference>
<organism evidence="21 22">
    <name type="scientific">Catenovulum maritimum</name>
    <dbReference type="NCBI Taxonomy" id="1513271"/>
    <lineage>
        <taxon>Bacteria</taxon>
        <taxon>Pseudomonadati</taxon>
        <taxon>Pseudomonadota</taxon>
        <taxon>Gammaproteobacteria</taxon>
        <taxon>Alteromonadales</taxon>
        <taxon>Alteromonadaceae</taxon>
        <taxon>Catenovulum</taxon>
    </lineage>
</organism>
<dbReference type="PROSITE" id="PS51192">
    <property type="entry name" value="HELICASE_ATP_BIND_1"/>
    <property type="match status" value="1"/>
</dbReference>
<dbReference type="InterPro" id="IPR014001">
    <property type="entry name" value="Helicase_ATP-bd"/>
</dbReference>
<dbReference type="InterPro" id="IPR001763">
    <property type="entry name" value="Rhodanese-like_dom"/>
</dbReference>
<keyword evidence="14" id="KW-0413">Isomerase</keyword>
<dbReference type="Pfam" id="PF00270">
    <property type="entry name" value="DEAD"/>
    <property type="match status" value="1"/>
</dbReference>
<dbReference type="GO" id="GO:0003677">
    <property type="term" value="F:DNA binding"/>
    <property type="evidence" value="ECO:0007669"/>
    <property type="project" value="UniProtKB-KW"/>
</dbReference>
<feature type="domain" description="HRDC" evidence="18">
    <location>
        <begin position="526"/>
        <end position="604"/>
    </location>
</feature>
<dbReference type="GO" id="GO:0006281">
    <property type="term" value="P:DNA repair"/>
    <property type="evidence" value="ECO:0007669"/>
    <property type="project" value="UniProtKB-KW"/>
</dbReference>
<keyword evidence="4" id="KW-0479">Metal-binding</keyword>
<keyword evidence="5" id="KW-0547">Nucleotide-binding</keyword>
<dbReference type="GO" id="GO:0043590">
    <property type="term" value="C:bacterial nucleoid"/>
    <property type="evidence" value="ECO:0007669"/>
    <property type="project" value="TreeGrafter"/>
</dbReference>
<dbReference type="InterPro" id="IPR004589">
    <property type="entry name" value="DNA_helicase_ATP-dep_RecQ"/>
</dbReference>
<evidence type="ECO:0000256" key="11">
    <source>
        <dbReference type="ARBA" id="ARBA00023125"/>
    </source>
</evidence>
<dbReference type="EC" id="5.6.2.4" evidence="16"/>
<dbReference type="PROSITE" id="PS50967">
    <property type="entry name" value="HRDC"/>
    <property type="match status" value="1"/>
</dbReference>
<comment type="caution">
    <text evidence="21">The sequence shown here is derived from an EMBL/GenBank/DDBJ whole genome shotgun (WGS) entry which is preliminary data.</text>
</comment>
<dbReference type="GO" id="GO:0006310">
    <property type="term" value="P:DNA recombination"/>
    <property type="evidence" value="ECO:0007669"/>
    <property type="project" value="UniProtKB-UniRule"/>
</dbReference>
<evidence type="ECO:0000256" key="14">
    <source>
        <dbReference type="ARBA" id="ARBA00023235"/>
    </source>
</evidence>
<evidence type="ECO:0000259" key="18">
    <source>
        <dbReference type="PROSITE" id="PS50967"/>
    </source>
</evidence>
<reference evidence="21 22" key="1">
    <citation type="submission" date="2015-04" db="EMBL/GenBank/DDBJ databases">
        <title>Draft Genome Sequence of the Novel Agar-Digesting Marine Bacterium Q1.</title>
        <authorList>
            <person name="Li Y."/>
            <person name="Li D."/>
            <person name="Chen G."/>
            <person name="Du Z."/>
        </authorList>
    </citation>
    <scope>NUCLEOTIDE SEQUENCE [LARGE SCALE GENOMIC DNA]</scope>
    <source>
        <strain evidence="21 22">Q1</strain>
    </source>
</reference>
<evidence type="ECO:0000256" key="5">
    <source>
        <dbReference type="ARBA" id="ARBA00022741"/>
    </source>
</evidence>
<keyword evidence="22" id="KW-1185">Reference proteome</keyword>
<dbReference type="PANTHER" id="PTHR13710">
    <property type="entry name" value="DNA HELICASE RECQ FAMILY MEMBER"/>
    <property type="match status" value="1"/>
</dbReference>
<evidence type="ECO:0000256" key="6">
    <source>
        <dbReference type="ARBA" id="ARBA00022763"/>
    </source>
</evidence>
<keyword evidence="8 21" id="KW-0347">Helicase</keyword>
<dbReference type="InterPro" id="IPR002121">
    <property type="entry name" value="HRDC_dom"/>
</dbReference>
<evidence type="ECO:0000256" key="10">
    <source>
        <dbReference type="ARBA" id="ARBA00022840"/>
    </source>
</evidence>
<dbReference type="PROSITE" id="PS51194">
    <property type="entry name" value="HELICASE_CTER"/>
    <property type="match status" value="1"/>
</dbReference>
<dbReference type="InterPro" id="IPR036388">
    <property type="entry name" value="WH-like_DNA-bd_sf"/>
</dbReference>
<comment type="cofactor">
    <cofactor evidence="2">
        <name>Zn(2+)</name>
        <dbReference type="ChEBI" id="CHEBI:29105"/>
    </cofactor>
</comment>
<dbReference type="GO" id="GO:0009378">
    <property type="term" value="F:four-way junction helicase activity"/>
    <property type="evidence" value="ECO:0007669"/>
    <property type="project" value="TreeGrafter"/>
</dbReference>
<dbReference type="GO" id="GO:0046872">
    <property type="term" value="F:metal ion binding"/>
    <property type="evidence" value="ECO:0007669"/>
    <property type="project" value="UniProtKB-KW"/>
</dbReference>
<dbReference type="CDD" id="cd17920">
    <property type="entry name" value="DEXHc_RecQ"/>
    <property type="match status" value="1"/>
</dbReference>
<keyword evidence="10" id="KW-0067">ATP-binding</keyword>
<dbReference type="PROSITE" id="PS50206">
    <property type="entry name" value="RHODANESE_3"/>
    <property type="match status" value="1"/>
</dbReference>
<evidence type="ECO:0000256" key="7">
    <source>
        <dbReference type="ARBA" id="ARBA00022801"/>
    </source>
</evidence>
<dbReference type="GO" id="GO:0005524">
    <property type="term" value="F:ATP binding"/>
    <property type="evidence" value="ECO:0007669"/>
    <property type="project" value="UniProtKB-KW"/>
</dbReference>
<dbReference type="CDD" id="cd18794">
    <property type="entry name" value="SF2_C_RecQ"/>
    <property type="match status" value="1"/>
</dbReference>
<dbReference type="GO" id="GO:0016787">
    <property type="term" value="F:hydrolase activity"/>
    <property type="evidence" value="ECO:0007669"/>
    <property type="project" value="UniProtKB-KW"/>
</dbReference>
<keyword evidence="7" id="KW-0378">Hydrolase</keyword>
<dbReference type="InterPro" id="IPR032284">
    <property type="entry name" value="RecQ_Zn-bd"/>
</dbReference>
<dbReference type="Pfam" id="PF16124">
    <property type="entry name" value="RecQ_Zn_bind"/>
    <property type="match status" value="1"/>
</dbReference>
<evidence type="ECO:0000256" key="13">
    <source>
        <dbReference type="ARBA" id="ARBA00023204"/>
    </source>
</evidence>
<dbReference type="SUPFAM" id="SSF52540">
    <property type="entry name" value="P-loop containing nucleoside triphosphate hydrolases"/>
    <property type="match status" value="2"/>
</dbReference>
<evidence type="ECO:0000259" key="17">
    <source>
        <dbReference type="PROSITE" id="PS50206"/>
    </source>
</evidence>
<evidence type="ECO:0000256" key="12">
    <source>
        <dbReference type="ARBA" id="ARBA00023172"/>
    </source>
</evidence>
<dbReference type="GO" id="GO:0043138">
    <property type="term" value="F:3'-5' DNA helicase activity"/>
    <property type="evidence" value="ECO:0007669"/>
    <property type="project" value="UniProtKB-EC"/>
</dbReference>
<comment type="cofactor">
    <cofactor evidence="1">
        <name>Mg(2+)</name>
        <dbReference type="ChEBI" id="CHEBI:18420"/>
    </cofactor>
</comment>
<evidence type="ECO:0000256" key="9">
    <source>
        <dbReference type="ARBA" id="ARBA00022833"/>
    </source>
</evidence>
<evidence type="ECO:0000256" key="8">
    <source>
        <dbReference type="ARBA" id="ARBA00022806"/>
    </source>
</evidence>
<keyword evidence="9" id="KW-0862">Zinc</keyword>
<evidence type="ECO:0000259" key="19">
    <source>
        <dbReference type="PROSITE" id="PS51192"/>
    </source>
</evidence>
<evidence type="ECO:0000256" key="3">
    <source>
        <dbReference type="ARBA" id="ARBA00005446"/>
    </source>
</evidence>
<dbReference type="InterPro" id="IPR010997">
    <property type="entry name" value="HRDC-like_sf"/>
</dbReference>
<dbReference type="OrthoDB" id="9760034at2"/>
<dbReference type="Pfam" id="PF00271">
    <property type="entry name" value="Helicase_C"/>
    <property type="match status" value="1"/>
</dbReference>
<dbReference type="Gene3D" id="3.40.50.300">
    <property type="entry name" value="P-loop containing nucleotide triphosphate hydrolases"/>
    <property type="match status" value="2"/>
</dbReference>
<dbReference type="FunFam" id="3.40.50.300:FF:000156">
    <property type="entry name" value="ATP-dependent DNA helicase recQ"/>
    <property type="match status" value="1"/>
</dbReference>
<evidence type="ECO:0000259" key="20">
    <source>
        <dbReference type="PROSITE" id="PS51194"/>
    </source>
</evidence>
<dbReference type="NCBIfam" id="TIGR00614">
    <property type="entry name" value="recQ_fam"/>
    <property type="match status" value="1"/>
</dbReference>
<dbReference type="FunFam" id="1.10.10.10:FF:000175">
    <property type="entry name" value="ATP-dependent DNA helicase RecQ"/>
    <property type="match status" value="1"/>
</dbReference>
<name>A0A0J8GT52_9ALTE</name>
<evidence type="ECO:0000256" key="4">
    <source>
        <dbReference type="ARBA" id="ARBA00022723"/>
    </source>
</evidence>
<dbReference type="SUPFAM" id="SSF47819">
    <property type="entry name" value="HRDC-like"/>
    <property type="match status" value="1"/>
</dbReference>
<dbReference type="InterPro" id="IPR006293">
    <property type="entry name" value="DNA_helicase_ATP-dep_RecQ_bac"/>
</dbReference>
<dbReference type="Gene3D" id="1.10.10.10">
    <property type="entry name" value="Winged helix-like DNA-binding domain superfamily/Winged helix DNA-binding domain"/>
    <property type="match status" value="1"/>
</dbReference>
<dbReference type="SMART" id="SM00341">
    <property type="entry name" value="HRDC"/>
    <property type="match status" value="1"/>
</dbReference>
<feature type="domain" description="Helicase ATP-binding" evidence="19">
    <location>
        <begin position="28"/>
        <end position="196"/>
    </location>
</feature>
<dbReference type="InterPro" id="IPR018982">
    <property type="entry name" value="RQC_domain"/>
</dbReference>
<dbReference type="NCBIfam" id="TIGR01389">
    <property type="entry name" value="recQ"/>
    <property type="match status" value="1"/>
</dbReference>
<dbReference type="SMART" id="SM00487">
    <property type="entry name" value="DEXDc"/>
    <property type="match status" value="1"/>
</dbReference>
<sequence>MVSEKTALSILNSVFGYPEFRSGQHEVIQELISGKDCLAVMPTGSGKSLCYQVPALVMDGYALVISPLIALMQDQVSQLEAFDVQAAFINSSLSFEQQDDVFTQLNHNELKVLYVAPEKIFQPSFINRLQQIQPNLIAIDEAHCVSQWGHDFRPDYAQLGQLRDFFPRTPVVALTATADLATRYDISQMLRLNQAFEYVGSFDRPNIRYLHQEKFKPLQQLETYLDQKKGQSGIIYCTSRKRVEEVTDFLSRHNFKVAAYHAGFELEQRNNAQTAWLRDDVQIMVATVAFGMGINKPDVRFVVHYDIPRSIENYYQETGRAGRDGLESEALMLYEFADGDRVRWMIDQNENPQRAEIEHHKFASMTALAESETCRRQVLLNYFGEPTDKACGNCDICLDPPKRFDGIIDAQKVLSTIYRTGQNSGFNYLIEVLRGANTQRVREQEHQNLSVYGIGKAKPNEYWLSILRQLVHLGLLRIDITDNAHLKLTEAARPVLRGEVSLELALPRIDSQASIIKDKSKSTTSKQYDKRLFDRLRQERKRIADEYDVPPYIIFNDASLVDMCIKQPSNKMEMLKVSGVGARKYDKYGAQFIKEIQSYLTRFD</sequence>
<dbReference type="InterPro" id="IPR011545">
    <property type="entry name" value="DEAD/DEAH_box_helicase_dom"/>
</dbReference>
<dbReference type="SMART" id="SM00956">
    <property type="entry name" value="RQC"/>
    <property type="match status" value="1"/>
</dbReference>
<dbReference type="Gene3D" id="1.10.150.80">
    <property type="entry name" value="HRDC domain"/>
    <property type="match status" value="1"/>
</dbReference>
<evidence type="ECO:0000256" key="16">
    <source>
        <dbReference type="NCBIfam" id="TIGR01389"/>
    </source>
</evidence>
<evidence type="ECO:0000313" key="22">
    <source>
        <dbReference type="Proteomes" id="UP000037600"/>
    </source>
</evidence>
<dbReference type="Pfam" id="PF00570">
    <property type="entry name" value="HRDC"/>
    <property type="match status" value="1"/>
</dbReference>
<evidence type="ECO:0000313" key="21">
    <source>
        <dbReference type="EMBL" id="KMT65965.1"/>
    </source>
</evidence>
<evidence type="ECO:0000256" key="15">
    <source>
        <dbReference type="ARBA" id="ARBA00034617"/>
    </source>
</evidence>